<dbReference type="InParanoid" id="H3HEG6"/>
<dbReference type="EMBL" id="DS566301">
    <property type="status" value="NOT_ANNOTATED_CDS"/>
    <property type="molecule type" value="Genomic_DNA"/>
</dbReference>
<dbReference type="HOGENOM" id="CLU_802865_0_0_1"/>
<reference evidence="3" key="1">
    <citation type="journal article" date="2006" name="Science">
        <title>Phytophthora genome sequences uncover evolutionary origins and mechanisms of pathogenesis.</title>
        <authorList>
            <person name="Tyler B.M."/>
            <person name="Tripathy S."/>
            <person name="Zhang X."/>
            <person name="Dehal P."/>
            <person name="Jiang R.H."/>
            <person name="Aerts A."/>
            <person name="Arredondo F.D."/>
            <person name="Baxter L."/>
            <person name="Bensasson D."/>
            <person name="Beynon J.L."/>
            <person name="Chapman J."/>
            <person name="Damasceno C.M."/>
            <person name="Dorrance A.E."/>
            <person name="Dou D."/>
            <person name="Dickerman A.W."/>
            <person name="Dubchak I.L."/>
            <person name="Garbelotto M."/>
            <person name="Gijzen M."/>
            <person name="Gordon S.G."/>
            <person name="Govers F."/>
            <person name="Grunwald N.J."/>
            <person name="Huang W."/>
            <person name="Ivors K.L."/>
            <person name="Jones R.W."/>
            <person name="Kamoun S."/>
            <person name="Krampis K."/>
            <person name="Lamour K.H."/>
            <person name="Lee M.K."/>
            <person name="McDonald W.H."/>
            <person name="Medina M."/>
            <person name="Meijer H.J."/>
            <person name="Nordberg E.K."/>
            <person name="Maclean D.J."/>
            <person name="Ospina-Giraldo M.D."/>
            <person name="Morris P.F."/>
            <person name="Phuntumart V."/>
            <person name="Putnam N.H."/>
            <person name="Rash S."/>
            <person name="Rose J.K."/>
            <person name="Sakihama Y."/>
            <person name="Salamov A.A."/>
            <person name="Savidor A."/>
            <person name="Scheuring C.F."/>
            <person name="Smith B.M."/>
            <person name="Sobral B.W."/>
            <person name="Terry A."/>
            <person name="Torto-Alalibo T.A."/>
            <person name="Win J."/>
            <person name="Xu Z."/>
            <person name="Zhang H."/>
            <person name="Grigoriev I.V."/>
            <person name="Rokhsar D.S."/>
            <person name="Boore J.L."/>
        </authorList>
    </citation>
    <scope>NUCLEOTIDE SEQUENCE [LARGE SCALE GENOMIC DNA]</scope>
    <source>
        <strain evidence="3">Pr102</strain>
    </source>
</reference>
<evidence type="ECO:0000256" key="1">
    <source>
        <dbReference type="SAM" id="SignalP"/>
    </source>
</evidence>
<accession>H3HEG6</accession>
<dbReference type="VEuPathDB" id="FungiDB:KRP22_3650"/>
<keyword evidence="3" id="KW-1185">Reference proteome</keyword>
<sequence length="346" mass="40120">MLPHWGCGVRRWLIVLLTLGNLRFILEHEQLEDEELATHWVLNQLADGQVAHQFRELLTEFGAHFTELSLELDMYAQAPFHVVVEDHGVDEVHSEQLGEDQWTKNQNVNAVYGSKNRYALAINVARNFMLDIARKSGARWLLPWDQTCFLTREAWTQIKRDLDAAAPDQKYFVSFMDRLTEENDVIFSRDFKANPWEEPQIIFRNDSVERFDEQLRYGQRDKAALLVRLRVPGVWDGWGWSTWEQRRTSANMSEDVTGPESVPKTGYVLRLYSGLDLLDKLEERVVRNVFAYHSDKLLIYDEALIQKCKNEAATERGKQAIAALLNDANRALQVTNPWTVRLMTVG</sequence>
<feature type="signal peptide" evidence="1">
    <location>
        <begin position="1"/>
        <end position="27"/>
    </location>
</feature>
<dbReference type="AlphaFoldDB" id="H3HEG6"/>
<protein>
    <submittedName>
        <fullName evidence="2">Uncharacterized protein</fullName>
    </submittedName>
</protein>
<dbReference type="Proteomes" id="UP000005238">
    <property type="component" value="Unassembled WGS sequence"/>
</dbReference>
<dbReference type="VEuPathDB" id="FungiDB:KRP23_5628"/>
<name>H3HEG6_PHYRM</name>
<proteinExistence type="predicted"/>
<dbReference type="EnsemblProtists" id="Phyra97171">
    <property type="protein sequence ID" value="Phyra97171"/>
    <property type="gene ID" value="Phyra97171"/>
</dbReference>
<evidence type="ECO:0000313" key="2">
    <source>
        <dbReference type="EnsemblProtists" id="Phyra97171"/>
    </source>
</evidence>
<organism evidence="2 3">
    <name type="scientific">Phytophthora ramorum</name>
    <name type="common">Sudden oak death agent</name>
    <dbReference type="NCBI Taxonomy" id="164328"/>
    <lineage>
        <taxon>Eukaryota</taxon>
        <taxon>Sar</taxon>
        <taxon>Stramenopiles</taxon>
        <taxon>Oomycota</taxon>
        <taxon>Peronosporomycetes</taxon>
        <taxon>Peronosporales</taxon>
        <taxon>Peronosporaceae</taxon>
        <taxon>Phytophthora</taxon>
    </lineage>
</organism>
<reference evidence="2" key="2">
    <citation type="submission" date="2015-06" db="UniProtKB">
        <authorList>
            <consortium name="EnsemblProtists"/>
        </authorList>
    </citation>
    <scope>IDENTIFICATION</scope>
    <source>
        <strain evidence="2">Pr102</strain>
    </source>
</reference>
<dbReference type="eggNOG" id="ENOG502RYM5">
    <property type="taxonomic scope" value="Eukaryota"/>
</dbReference>
<feature type="chain" id="PRO_5003588461" evidence="1">
    <location>
        <begin position="28"/>
        <end position="346"/>
    </location>
</feature>
<evidence type="ECO:0000313" key="3">
    <source>
        <dbReference type="Proteomes" id="UP000005238"/>
    </source>
</evidence>
<keyword evidence="1" id="KW-0732">Signal</keyword>
<dbReference type="OMA" id="QKCKNEA"/>